<dbReference type="InterPro" id="IPR006529">
    <property type="entry name" value="U2AF_lg"/>
</dbReference>
<organism evidence="11 12">
    <name type="scientific">Galdieria yellowstonensis</name>
    <dbReference type="NCBI Taxonomy" id="3028027"/>
    <lineage>
        <taxon>Eukaryota</taxon>
        <taxon>Rhodophyta</taxon>
        <taxon>Bangiophyceae</taxon>
        <taxon>Galdieriales</taxon>
        <taxon>Galdieriaceae</taxon>
        <taxon>Galdieria</taxon>
    </lineage>
</organism>
<dbReference type="Gene3D" id="3.30.70.330">
    <property type="match status" value="3"/>
</dbReference>
<feature type="region of interest" description="Disordered" evidence="9">
    <location>
        <begin position="1"/>
        <end position="64"/>
    </location>
</feature>
<comment type="function">
    <text evidence="8">Necessary for the splicing of pre-mRNA.</text>
</comment>
<keyword evidence="12" id="KW-1185">Reference proteome</keyword>
<feature type="compositionally biased region" description="Basic and acidic residues" evidence="9">
    <location>
        <begin position="43"/>
        <end position="54"/>
    </location>
</feature>
<dbReference type="GO" id="GO:0005634">
    <property type="term" value="C:nucleus"/>
    <property type="evidence" value="ECO:0007669"/>
    <property type="project" value="UniProtKB-SubCell"/>
</dbReference>
<dbReference type="CDD" id="cd12232">
    <property type="entry name" value="RRM3_U2AF65"/>
    <property type="match status" value="1"/>
</dbReference>
<keyword evidence="4 7" id="KW-0694">RNA-binding</keyword>
<dbReference type="PANTHER" id="PTHR23139">
    <property type="entry name" value="RNA-BINDING PROTEIN"/>
    <property type="match status" value="1"/>
</dbReference>
<dbReference type="FunFam" id="3.30.70.330:FF:000097">
    <property type="entry name" value="U2 snRNP auxiliary factor large subunit"/>
    <property type="match status" value="1"/>
</dbReference>
<dbReference type="SUPFAM" id="SSF54928">
    <property type="entry name" value="RNA-binding domain, RBD"/>
    <property type="match status" value="2"/>
</dbReference>
<keyword evidence="2 8" id="KW-0507">mRNA processing</keyword>
<dbReference type="InterPro" id="IPR012677">
    <property type="entry name" value="Nucleotide-bd_a/b_plait_sf"/>
</dbReference>
<dbReference type="SMART" id="SM00360">
    <property type="entry name" value="RRM"/>
    <property type="match status" value="3"/>
</dbReference>
<keyword evidence="5 8" id="KW-0508">mRNA splicing</keyword>
<keyword evidence="6 8" id="KW-0539">Nucleus</keyword>
<evidence type="ECO:0000256" key="1">
    <source>
        <dbReference type="ARBA" id="ARBA00004123"/>
    </source>
</evidence>
<proteinExistence type="inferred from homology"/>
<name>A0AAV9IFI5_9RHOD</name>
<feature type="domain" description="RRM" evidence="10">
    <location>
        <begin position="118"/>
        <end position="200"/>
    </location>
</feature>
<evidence type="ECO:0000256" key="6">
    <source>
        <dbReference type="ARBA" id="ARBA00023242"/>
    </source>
</evidence>
<evidence type="ECO:0000313" key="12">
    <source>
        <dbReference type="Proteomes" id="UP001300502"/>
    </source>
</evidence>
<comment type="similarity">
    <text evidence="8">Belongs to the splicing factor SR family.</text>
</comment>
<keyword evidence="3" id="KW-0677">Repeat</keyword>
<dbReference type="Pfam" id="PF00076">
    <property type="entry name" value="RRM_1"/>
    <property type="match status" value="3"/>
</dbReference>
<dbReference type="GO" id="GO:0003723">
    <property type="term" value="F:RNA binding"/>
    <property type="evidence" value="ECO:0007669"/>
    <property type="project" value="UniProtKB-UniRule"/>
</dbReference>
<accession>A0AAV9IFI5</accession>
<comment type="subcellular location">
    <subcellularLocation>
        <location evidence="1 8">Nucleus</location>
    </subcellularLocation>
</comment>
<evidence type="ECO:0000313" key="11">
    <source>
        <dbReference type="EMBL" id="KAK4526113.1"/>
    </source>
</evidence>
<dbReference type="InterPro" id="IPR003954">
    <property type="entry name" value="RRM_euk-type"/>
</dbReference>
<feature type="domain" description="RRM" evidence="10">
    <location>
        <begin position="331"/>
        <end position="423"/>
    </location>
</feature>
<evidence type="ECO:0000256" key="8">
    <source>
        <dbReference type="RuleBase" id="RU364135"/>
    </source>
</evidence>
<dbReference type="Proteomes" id="UP001300502">
    <property type="component" value="Unassembled WGS sequence"/>
</dbReference>
<evidence type="ECO:0000256" key="9">
    <source>
        <dbReference type="SAM" id="MobiDB-lite"/>
    </source>
</evidence>
<feature type="domain" description="RRM" evidence="10">
    <location>
        <begin position="232"/>
        <end position="310"/>
    </location>
</feature>
<evidence type="ECO:0000256" key="2">
    <source>
        <dbReference type="ARBA" id="ARBA00022664"/>
    </source>
</evidence>
<dbReference type="SMART" id="SM00361">
    <property type="entry name" value="RRM_1"/>
    <property type="match status" value="2"/>
</dbReference>
<dbReference type="GO" id="GO:0008380">
    <property type="term" value="P:RNA splicing"/>
    <property type="evidence" value="ECO:0007669"/>
    <property type="project" value="UniProtKB-KW"/>
</dbReference>
<dbReference type="GO" id="GO:0006397">
    <property type="term" value="P:mRNA processing"/>
    <property type="evidence" value="ECO:0007669"/>
    <property type="project" value="UniProtKB-KW"/>
</dbReference>
<dbReference type="PROSITE" id="PS50102">
    <property type="entry name" value="RRM"/>
    <property type="match status" value="3"/>
</dbReference>
<dbReference type="EMBL" id="JANCYU010000037">
    <property type="protein sequence ID" value="KAK4526113.1"/>
    <property type="molecule type" value="Genomic_DNA"/>
</dbReference>
<dbReference type="AlphaFoldDB" id="A0AAV9IFI5"/>
<evidence type="ECO:0000256" key="5">
    <source>
        <dbReference type="ARBA" id="ARBA00023187"/>
    </source>
</evidence>
<comment type="caution">
    <text evidence="11">The sequence shown here is derived from an EMBL/GenBank/DDBJ whole genome shotgun (WGS) entry which is preliminary data.</text>
</comment>
<evidence type="ECO:0000256" key="4">
    <source>
        <dbReference type="ARBA" id="ARBA00022884"/>
    </source>
</evidence>
<gene>
    <name evidence="11" type="ORF">GAYE_SCF20G4026</name>
</gene>
<dbReference type="InterPro" id="IPR035979">
    <property type="entry name" value="RBD_domain_sf"/>
</dbReference>
<dbReference type="NCBIfam" id="TIGR01642">
    <property type="entry name" value="U2AF_lg"/>
    <property type="match status" value="1"/>
</dbReference>
<reference evidence="11 12" key="1">
    <citation type="submission" date="2022-07" db="EMBL/GenBank/DDBJ databases">
        <title>Genome-wide signatures of adaptation to extreme environments.</title>
        <authorList>
            <person name="Cho C.H."/>
            <person name="Yoon H.S."/>
        </authorList>
    </citation>
    <scope>NUCLEOTIDE SEQUENCE [LARGE SCALE GENOMIC DNA]</scope>
    <source>
        <strain evidence="11 12">108.79 E11</strain>
    </source>
</reference>
<dbReference type="InterPro" id="IPR000504">
    <property type="entry name" value="RRM_dom"/>
</dbReference>
<dbReference type="CDD" id="cd12231">
    <property type="entry name" value="RRM2_U2AF65"/>
    <property type="match status" value="1"/>
</dbReference>
<sequence>MQMATAGNLGDSFRIPKKNFKENGEELQEQASLENSGRREKKSHSEASPKEDRERKRRRKASQWDVRKLPWEQTERDPNVNRSAYSVGGLDFSALSQYLIPVAPSSQPNTQQATKHARRLYVGNLPSDVTESEVAEFFNSALYLTKGVDVPGDPVQSVYLNLEKRFAFIELNSAAEAAAAIQMDGVLFRGMSLRMRRPNDYNPNIHAPVYPPVGFDPSALGIVSTQVPDGPDKVFIGGIPYNLTEDQIKEILSSYGPLNAFNLVKDPTTGLSKGYAFFQYKDPSIVDAAVKGLNGMTMGDKTLTVRRASQVSSGSVEPGQSFSPTVRYPTRILELRNMVEPEELVDDEEYEDIVEDIREESAKYGEVTEVKIPRPSKTDEANPPGLGKVFVSFKTVADAEKAFAALTGRRFAGKSVIANYYDEERYNNGIL</sequence>
<evidence type="ECO:0000256" key="7">
    <source>
        <dbReference type="PROSITE-ProRule" id="PRU00176"/>
    </source>
</evidence>
<evidence type="ECO:0000256" key="3">
    <source>
        <dbReference type="ARBA" id="ARBA00022737"/>
    </source>
</evidence>
<protein>
    <recommendedName>
        <fullName evidence="8">Splicing factor U2AF subunit</fullName>
    </recommendedName>
    <alternativeName>
        <fullName evidence="8">U2 snRNP auxiliary factor large subunit</fullName>
    </alternativeName>
</protein>
<evidence type="ECO:0000259" key="10">
    <source>
        <dbReference type="PROSITE" id="PS50102"/>
    </source>
</evidence>